<accession>A0A517QTQ8</accession>
<sequence>MSDEIPQQTKSNSGRWTVVVMFGFAFTMIGLLFAYWEFYTAPFRELQYAIADEYPESSPRVVGGQHKSHKEDFPKILRVVVYVPQEEFNPEKEVEKSESRAADLARLAFKHQDVGEYEQLDIVLLQKVPEGSRRRWTTSKSIEEWKPILQ</sequence>
<gene>
    <name evidence="2" type="ORF">Mal48_43090</name>
</gene>
<dbReference type="AlphaFoldDB" id="A0A517QTQ8"/>
<name>A0A517QTQ8_9PLAN</name>
<dbReference type="KEGG" id="tpol:Mal48_43090"/>
<keyword evidence="1" id="KW-0812">Transmembrane</keyword>
<dbReference type="EMBL" id="CP036267">
    <property type="protein sequence ID" value="QDT35035.1"/>
    <property type="molecule type" value="Genomic_DNA"/>
</dbReference>
<protein>
    <submittedName>
        <fullName evidence="2">Uncharacterized protein</fullName>
    </submittedName>
</protein>
<organism evidence="2 3">
    <name type="scientific">Thalassoglobus polymorphus</name>
    <dbReference type="NCBI Taxonomy" id="2527994"/>
    <lineage>
        <taxon>Bacteria</taxon>
        <taxon>Pseudomonadati</taxon>
        <taxon>Planctomycetota</taxon>
        <taxon>Planctomycetia</taxon>
        <taxon>Planctomycetales</taxon>
        <taxon>Planctomycetaceae</taxon>
        <taxon>Thalassoglobus</taxon>
    </lineage>
</organism>
<evidence type="ECO:0000256" key="1">
    <source>
        <dbReference type="SAM" id="Phobius"/>
    </source>
</evidence>
<dbReference type="RefSeq" id="WP_145203927.1">
    <property type="nucleotide sequence ID" value="NZ_CP036267.1"/>
</dbReference>
<dbReference type="Proteomes" id="UP000315724">
    <property type="component" value="Chromosome"/>
</dbReference>
<feature type="transmembrane region" description="Helical" evidence="1">
    <location>
        <begin position="16"/>
        <end position="36"/>
    </location>
</feature>
<keyword evidence="1" id="KW-1133">Transmembrane helix</keyword>
<evidence type="ECO:0000313" key="2">
    <source>
        <dbReference type="EMBL" id="QDT35035.1"/>
    </source>
</evidence>
<dbReference type="OrthoDB" id="268298at2"/>
<keyword evidence="3" id="KW-1185">Reference proteome</keyword>
<proteinExistence type="predicted"/>
<keyword evidence="1" id="KW-0472">Membrane</keyword>
<evidence type="ECO:0000313" key="3">
    <source>
        <dbReference type="Proteomes" id="UP000315724"/>
    </source>
</evidence>
<reference evidence="2 3" key="1">
    <citation type="submission" date="2019-02" db="EMBL/GenBank/DDBJ databases">
        <title>Deep-cultivation of Planctomycetes and their phenomic and genomic characterization uncovers novel biology.</title>
        <authorList>
            <person name="Wiegand S."/>
            <person name="Jogler M."/>
            <person name="Boedeker C."/>
            <person name="Pinto D."/>
            <person name="Vollmers J."/>
            <person name="Rivas-Marin E."/>
            <person name="Kohn T."/>
            <person name="Peeters S.H."/>
            <person name="Heuer A."/>
            <person name="Rast P."/>
            <person name="Oberbeckmann S."/>
            <person name="Bunk B."/>
            <person name="Jeske O."/>
            <person name="Meyerdierks A."/>
            <person name="Storesund J.E."/>
            <person name="Kallscheuer N."/>
            <person name="Luecker S."/>
            <person name="Lage O.M."/>
            <person name="Pohl T."/>
            <person name="Merkel B.J."/>
            <person name="Hornburger P."/>
            <person name="Mueller R.-W."/>
            <person name="Bruemmer F."/>
            <person name="Labrenz M."/>
            <person name="Spormann A.M."/>
            <person name="Op den Camp H."/>
            <person name="Overmann J."/>
            <person name="Amann R."/>
            <person name="Jetten M.S.M."/>
            <person name="Mascher T."/>
            <person name="Medema M.H."/>
            <person name="Devos D.P."/>
            <person name="Kaster A.-K."/>
            <person name="Ovreas L."/>
            <person name="Rohde M."/>
            <person name="Galperin M.Y."/>
            <person name="Jogler C."/>
        </authorList>
    </citation>
    <scope>NUCLEOTIDE SEQUENCE [LARGE SCALE GENOMIC DNA]</scope>
    <source>
        <strain evidence="2 3">Mal48</strain>
    </source>
</reference>